<dbReference type="GO" id="GO:0003677">
    <property type="term" value="F:DNA binding"/>
    <property type="evidence" value="ECO:0007669"/>
    <property type="project" value="UniProtKB-KW"/>
</dbReference>
<protein>
    <submittedName>
        <fullName evidence="1">DNA-binding MarR family transcriptional regulator</fullName>
    </submittedName>
</protein>
<sequence length="137" mass="15943">MARRSSRYWLQHLDRIMDGGFERLLKSRGLTRRHWQIVHALRQEPLRAGELETRAAPFLDDEVASLAPDIDELRGLGWVRDTADGRLALTEEGERVHDGLWQQVQDHRARVTQDMSAEEYQATVNVLSRMARNAERR</sequence>
<comment type="caution">
    <text evidence="1">The sequence shown here is derived from an EMBL/GenBank/DDBJ whole genome shotgun (WGS) entry which is preliminary data.</text>
</comment>
<dbReference type="Gene3D" id="1.10.10.10">
    <property type="entry name" value="Winged helix-like DNA-binding domain superfamily/Winged helix DNA-binding domain"/>
    <property type="match status" value="1"/>
</dbReference>
<evidence type="ECO:0000313" key="1">
    <source>
        <dbReference type="EMBL" id="MBB6171721.1"/>
    </source>
</evidence>
<dbReference type="EMBL" id="JACHDS010000001">
    <property type="protein sequence ID" value="MBB6171721.1"/>
    <property type="molecule type" value="Genomic_DNA"/>
</dbReference>
<name>A0A7W9YHR0_9ACTN</name>
<reference evidence="1 2" key="1">
    <citation type="submission" date="2020-08" db="EMBL/GenBank/DDBJ databases">
        <title>Sequencing the genomes of 1000 actinobacteria strains.</title>
        <authorList>
            <person name="Klenk H.-P."/>
        </authorList>
    </citation>
    <scope>NUCLEOTIDE SEQUENCE [LARGE SCALE GENOMIC DNA]</scope>
    <source>
        <strain evidence="1 2">DSM 46659</strain>
    </source>
</reference>
<dbReference type="InterPro" id="IPR036388">
    <property type="entry name" value="WH-like_DNA-bd_sf"/>
</dbReference>
<dbReference type="RefSeq" id="WP_184074945.1">
    <property type="nucleotide sequence ID" value="NZ_JACHDS010000001.1"/>
</dbReference>
<evidence type="ECO:0000313" key="2">
    <source>
        <dbReference type="Proteomes" id="UP000546642"/>
    </source>
</evidence>
<organism evidence="1 2">
    <name type="scientific">Nocardiopsis mwathae</name>
    <dbReference type="NCBI Taxonomy" id="1472723"/>
    <lineage>
        <taxon>Bacteria</taxon>
        <taxon>Bacillati</taxon>
        <taxon>Actinomycetota</taxon>
        <taxon>Actinomycetes</taxon>
        <taxon>Streptosporangiales</taxon>
        <taxon>Nocardiopsidaceae</taxon>
        <taxon>Nocardiopsis</taxon>
    </lineage>
</organism>
<keyword evidence="2" id="KW-1185">Reference proteome</keyword>
<dbReference type="InterPro" id="IPR036390">
    <property type="entry name" value="WH_DNA-bd_sf"/>
</dbReference>
<dbReference type="AlphaFoldDB" id="A0A7W9YHR0"/>
<dbReference type="SUPFAM" id="SSF46785">
    <property type="entry name" value="Winged helix' DNA-binding domain"/>
    <property type="match status" value="1"/>
</dbReference>
<proteinExistence type="predicted"/>
<dbReference type="Proteomes" id="UP000546642">
    <property type="component" value="Unassembled WGS sequence"/>
</dbReference>
<keyword evidence="1" id="KW-0238">DNA-binding</keyword>
<gene>
    <name evidence="1" type="ORF">HNR23_001781</name>
</gene>
<accession>A0A7W9YHR0</accession>